<feature type="coiled-coil region" evidence="9">
    <location>
        <begin position="584"/>
        <end position="1030"/>
    </location>
</feature>
<dbReference type="FunFam" id="2.30.30.360:FF:000001">
    <property type="entry name" value="Myosin heavy chain"/>
    <property type="match status" value="1"/>
</dbReference>
<dbReference type="InterPro" id="IPR004009">
    <property type="entry name" value="SH3_Myosin"/>
</dbReference>
<dbReference type="GO" id="GO:0005524">
    <property type="term" value="F:ATP binding"/>
    <property type="evidence" value="ECO:0007669"/>
    <property type="project" value="UniProtKB-UniRule"/>
</dbReference>
<dbReference type="FunFam" id="1.20.5.370:FF:000008">
    <property type="entry name" value="Myosin heavy chain"/>
    <property type="match status" value="1"/>
</dbReference>
<dbReference type="InterPro" id="IPR001609">
    <property type="entry name" value="Myosin_head_motor_dom-like"/>
</dbReference>
<dbReference type="Gene3D" id="1.20.5.370">
    <property type="match status" value="3"/>
</dbReference>
<dbReference type="Gene3D" id="1.10.10.820">
    <property type="match status" value="1"/>
</dbReference>
<dbReference type="PROSITE" id="PS51844">
    <property type="entry name" value="SH3_LIKE"/>
    <property type="match status" value="1"/>
</dbReference>
<dbReference type="Gene3D" id="1.20.58.530">
    <property type="match status" value="1"/>
</dbReference>
<dbReference type="SMART" id="SM00242">
    <property type="entry name" value="MYSc"/>
    <property type="match status" value="1"/>
</dbReference>
<dbReference type="InterPro" id="IPR014751">
    <property type="entry name" value="XRCC4-like_C"/>
</dbReference>
<dbReference type="InterPro" id="IPR027417">
    <property type="entry name" value="P-loop_NTPase"/>
</dbReference>
<dbReference type="InterPro" id="IPR002928">
    <property type="entry name" value="Myosin_tail"/>
</dbReference>
<gene>
    <name evidence="12" type="ORF">L5515_005833</name>
</gene>
<dbReference type="GO" id="GO:0005863">
    <property type="term" value="C:striated muscle myosin thick filament"/>
    <property type="evidence" value="ECO:0007669"/>
    <property type="project" value="UniProtKB-ARBA"/>
</dbReference>
<dbReference type="FunFam" id="1.20.5.370:FF:000009">
    <property type="entry name" value="Myosin heavy chain, isoform G"/>
    <property type="match status" value="1"/>
</dbReference>
<keyword evidence="5 8" id="KW-0518">Myosin</keyword>
<dbReference type="GO" id="GO:0003774">
    <property type="term" value="F:cytoskeletal motor activity"/>
    <property type="evidence" value="ECO:0007669"/>
    <property type="project" value="UniProtKB-UniRule"/>
</dbReference>
<dbReference type="EMBL" id="CP092624">
    <property type="protein sequence ID" value="UMM31767.1"/>
    <property type="molecule type" value="Genomic_DNA"/>
</dbReference>
<keyword evidence="3 8" id="KW-0067">ATP-binding</keyword>
<evidence type="ECO:0000256" key="7">
    <source>
        <dbReference type="ARBA" id="ARBA00023203"/>
    </source>
</evidence>
<evidence type="ECO:0000256" key="6">
    <source>
        <dbReference type="ARBA" id="ARBA00023175"/>
    </source>
</evidence>
<dbReference type="AlphaFoldDB" id="A0AAE9F0I4"/>
<keyword evidence="13" id="KW-1185">Reference proteome</keyword>
<dbReference type="FunFam" id="1.20.120.720:FF:000001">
    <property type="entry name" value="Myosin heavy chain, muscle"/>
    <property type="match status" value="1"/>
</dbReference>
<protein>
    <submittedName>
        <fullName evidence="12">Uncharacterized protein</fullName>
    </submittedName>
</protein>
<feature type="domain" description="Myosin N-terminal SH3-like" evidence="11">
    <location>
        <begin position="28"/>
        <end position="77"/>
    </location>
</feature>
<dbReference type="PRINTS" id="PR00193">
    <property type="entry name" value="MYOSINHEAVY"/>
</dbReference>
<evidence type="ECO:0000256" key="1">
    <source>
        <dbReference type="ARBA" id="ARBA00008314"/>
    </source>
</evidence>
<evidence type="ECO:0000256" key="8">
    <source>
        <dbReference type="PROSITE-ProRule" id="PRU00782"/>
    </source>
</evidence>
<evidence type="ECO:0000256" key="3">
    <source>
        <dbReference type="ARBA" id="ARBA00022840"/>
    </source>
</evidence>
<evidence type="ECO:0000256" key="9">
    <source>
        <dbReference type="SAM" id="Coils"/>
    </source>
</evidence>
<keyword evidence="7 8" id="KW-0009">Actin-binding</keyword>
<dbReference type="FunFam" id="3.40.850.10:FF:000024">
    <property type="entry name" value="Myosin heavy chain, isoform J"/>
    <property type="match status" value="1"/>
</dbReference>
<evidence type="ECO:0000259" key="10">
    <source>
        <dbReference type="PROSITE" id="PS51456"/>
    </source>
</evidence>
<keyword evidence="6 8" id="KW-0505">Motor protein</keyword>
<dbReference type="GO" id="GO:0016459">
    <property type="term" value="C:myosin complex"/>
    <property type="evidence" value="ECO:0007669"/>
    <property type="project" value="UniProtKB-KW"/>
</dbReference>
<dbReference type="Pfam" id="PF01576">
    <property type="entry name" value="Myosin_tail_1"/>
    <property type="match status" value="1"/>
</dbReference>
<dbReference type="Pfam" id="PF00063">
    <property type="entry name" value="Myosin_head"/>
    <property type="match status" value="1"/>
</dbReference>
<name>A0AAE9F0I4_CAEBR</name>
<dbReference type="Gene3D" id="1.20.120.720">
    <property type="entry name" value="Myosin VI head, motor domain, U50 subdomain"/>
    <property type="match status" value="1"/>
</dbReference>
<dbReference type="Gene3D" id="1.20.5.340">
    <property type="match status" value="1"/>
</dbReference>
<evidence type="ECO:0000313" key="12">
    <source>
        <dbReference type="EMBL" id="UMM31767.1"/>
    </source>
</evidence>
<sequence length="1163" mass="132561">MTHEADPGWQFLRQSPEQLLAATTKKFDSKKNVWVADPEEGFIAAEIKSSKGDTVVVVTSKGVEKTIKKDDAQQMNPPKYEKTEDMANLTFLNDASVLHNLRQRYYSMMIYTYSGLFCVVINPYKRLPIYSESVCQMYLGKRRNEMPPHLFAVSDEAYRNMTNDKENQSMLITGESGAGKTENTKKVISYFAMVGASQQSKKEKSKKDKAQVSLEDQIVQTNPVLEAFGNAKTVRNNNSSRFGKFIRIHFNQGGKVAGADIEHYLLEKSRVIKQAPGERSYHIFYQIYSDAVKGLREKLFLTRPIKEYTFVSQAEVTIDGVDDKEEMLITDEAFDIMKFTATEKSELFAITAGIMHMGELKFKQRPREEQAELEDGKEGELACKLYCVEAEKFVGALLKPRVKVGTEWVNKGQNLDQVNWAVGALAKALFARMFKWLITRCNKTLDAQDLSRDFFIGVLDIAGFEIFDLNSFEQLWINFVNEKLQQFFNHHMFVLEQEEYKREGIQWEFIDFGLDLQACIELIEKPLGIVSMLDEECIVPKATDLTLASKLNDQHLGKHPNFQKPRPPKGKQAEAHLAIVHYAGTELEEELDNERQSRSKAEKARNEMQLELEELGDRLDEAGGATQAQIELNKKREAELAKLRQDLEDAAINAETSMAALRKKHNDAVAELSDQLDTVQKMRGKLEQSGEQTEAVKRENKALAQELKDIADQLGEGGKSVHDLQKLRRRLEIEKEELQQALDEAECALEAEEAKVMRAQIEVSQIRSEIEKRLQEKDEEFENTRKNHSRTIESMQVSLETESRGRAELLKTKKKLEGDVNELEIALDHSNKLNVDGQKSIKKLQDTIRELQLQVEEEQRSLNEVRDHANLAERRSQVLQQEKEDLAIIYEQSERSRRQAELELAEVKDSVNELSNSNSLLLATKRKVEGDLQHLQSEVEEALSDAKVSDDKAKKAIMDASKLADELRSEQEHASNLDKSKRALESQVKDLQMRLDEAEAAGIKGGKRQLAKLDMRIHELETELEGESRRHGETQKVLRNKDRKCRELQFQVDEDKKSTERMYDLIEKLQQKIKTYKRQIEDAESLASANLAKYRQLQHVVEDAQERADAAENALQKMRLKGRSASGVFGPRGLAHSMSTTGVASIRRGGSRGAFLDEDFAEE</sequence>
<dbReference type="InterPro" id="IPR008989">
    <property type="entry name" value="Myosin_S1_N"/>
</dbReference>
<evidence type="ECO:0000256" key="4">
    <source>
        <dbReference type="ARBA" id="ARBA00023054"/>
    </source>
</evidence>
<dbReference type="GO" id="GO:0051015">
    <property type="term" value="F:actin filament binding"/>
    <property type="evidence" value="ECO:0007669"/>
    <property type="project" value="InterPro"/>
</dbReference>
<dbReference type="Gene3D" id="3.40.850.10">
    <property type="entry name" value="Kinesin motor domain"/>
    <property type="match status" value="1"/>
</dbReference>
<feature type="domain" description="Myosin motor" evidence="10">
    <location>
        <begin position="81"/>
        <end position="615"/>
    </location>
</feature>
<keyword evidence="4 9" id="KW-0175">Coiled coil</keyword>
<proteinExistence type="inferred from homology"/>
<feature type="coiled-coil region" evidence="9">
    <location>
        <begin position="1059"/>
        <end position="1121"/>
    </location>
</feature>
<evidence type="ECO:0000256" key="5">
    <source>
        <dbReference type="ARBA" id="ARBA00023123"/>
    </source>
</evidence>
<dbReference type="Proteomes" id="UP000829354">
    <property type="component" value="Chromosome V"/>
</dbReference>
<dbReference type="CDD" id="cd01377">
    <property type="entry name" value="MYSc_class_II"/>
    <property type="match status" value="1"/>
</dbReference>
<dbReference type="PANTHER" id="PTHR13140">
    <property type="entry name" value="MYOSIN"/>
    <property type="match status" value="1"/>
</dbReference>
<evidence type="ECO:0000313" key="13">
    <source>
        <dbReference type="Proteomes" id="UP000829354"/>
    </source>
</evidence>
<reference evidence="12 13" key="1">
    <citation type="submission" date="2022-04" db="EMBL/GenBank/DDBJ databases">
        <title>Chromosome-level reference genomes for two strains of Caenorhabditis briggsae: an improved platform for comparative genomics.</title>
        <authorList>
            <person name="Stevens L."/>
            <person name="Andersen E."/>
        </authorList>
    </citation>
    <scope>NUCLEOTIDE SEQUENCE [LARGE SCALE GENOMIC DNA]</scope>
    <source>
        <strain evidence="12">VX34</strain>
        <tissue evidence="12">Whole-organism</tissue>
    </source>
</reference>
<accession>A0AAE9F0I4</accession>
<keyword evidence="2 8" id="KW-0547">Nucleotide-binding</keyword>
<dbReference type="Pfam" id="PF02736">
    <property type="entry name" value="Myosin_N"/>
    <property type="match status" value="1"/>
</dbReference>
<dbReference type="SUPFAM" id="SSF90257">
    <property type="entry name" value="Myosin rod fragments"/>
    <property type="match status" value="2"/>
</dbReference>
<dbReference type="PROSITE" id="PS51456">
    <property type="entry name" value="MYOSIN_MOTOR"/>
    <property type="match status" value="1"/>
</dbReference>
<organism evidence="12 13">
    <name type="scientific">Caenorhabditis briggsae</name>
    <dbReference type="NCBI Taxonomy" id="6238"/>
    <lineage>
        <taxon>Eukaryota</taxon>
        <taxon>Metazoa</taxon>
        <taxon>Ecdysozoa</taxon>
        <taxon>Nematoda</taxon>
        <taxon>Chromadorea</taxon>
        <taxon>Rhabditida</taxon>
        <taxon>Rhabditina</taxon>
        <taxon>Rhabditomorpha</taxon>
        <taxon>Rhabditoidea</taxon>
        <taxon>Rhabditidae</taxon>
        <taxon>Peloderinae</taxon>
        <taxon>Caenorhabditis</taxon>
    </lineage>
</organism>
<dbReference type="PANTHER" id="PTHR13140:SF857">
    <property type="entry name" value="MYOSIN-11"/>
    <property type="match status" value="1"/>
</dbReference>
<dbReference type="InterPro" id="IPR036961">
    <property type="entry name" value="Kinesin_motor_dom_sf"/>
</dbReference>
<evidence type="ECO:0000256" key="2">
    <source>
        <dbReference type="ARBA" id="ARBA00022741"/>
    </source>
</evidence>
<dbReference type="Gene3D" id="2.30.30.360">
    <property type="entry name" value="Myosin S1 fragment, N-terminal"/>
    <property type="match status" value="1"/>
</dbReference>
<feature type="binding site" evidence="8">
    <location>
        <begin position="174"/>
        <end position="181"/>
    </location>
    <ligand>
        <name>ATP</name>
        <dbReference type="ChEBI" id="CHEBI:30616"/>
    </ligand>
</feature>
<dbReference type="SUPFAM" id="SSF57997">
    <property type="entry name" value="Tropomyosin"/>
    <property type="match status" value="1"/>
</dbReference>
<comment type="similarity">
    <text evidence="1 8">Belongs to the TRAFAC class myosin-kinesin ATPase superfamily. Myosin family.</text>
</comment>
<dbReference type="FunFam" id="1.10.10.820:FF:000001">
    <property type="entry name" value="Myosin heavy chain"/>
    <property type="match status" value="1"/>
</dbReference>
<dbReference type="SUPFAM" id="SSF52540">
    <property type="entry name" value="P-loop containing nucleoside triphosphate hydrolases"/>
    <property type="match status" value="1"/>
</dbReference>
<evidence type="ECO:0000259" key="11">
    <source>
        <dbReference type="PROSITE" id="PS51844"/>
    </source>
</evidence>
<comment type="caution">
    <text evidence="8">Lacks conserved residue(s) required for the propagation of feature annotation.</text>
</comment>